<proteinExistence type="inferred from homology"/>
<comment type="function">
    <text evidence="8">Probably functions as a manganese efflux pump.</text>
</comment>
<keyword evidence="4 8" id="KW-1133">Transmembrane helix</keyword>
<keyword evidence="7 8" id="KW-0464">Manganese</keyword>
<reference evidence="9 10" key="1">
    <citation type="journal article" date="2018" name="J. Microbiol.">
        <title>Bacillus spongiae sp. nov., isolated from sponge of Jeju Island.</title>
        <authorList>
            <person name="Lee G.E."/>
            <person name="Im W.T."/>
            <person name="Park J.S."/>
        </authorList>
    </citation>
    <scope>NUCLEOTIDE SEQUENCE [LARGE SCALE GENOMIC DNA]</scope>
    <source>
        <strain evidence="9 10">135PIL107-10</strain>
    </source>
</reference>
<gene>
    <name evidence="8" type="primary">mntP</name>
    <name evidence="9" type="ORF">WAK64_18655</name>
</gene>
<comment type="similarity">
    <text evidence="8">Belongs to the MntP (TC 9.B.29) family.</text>
</comment>
<keyword evidence="2 8" id="KW-1003">Cell membrane</keyword>
<dbReference type="Proteomes" id="UP001312865">
    <property type="component" value="Unassembled WGS sequence"/>
</dbReference>
<feature type="transmembrane region" description="Helical" evidence="8">
    <location>
        <begin position="70"/>
        <end position="92"/>
    </location>
</feature>
<keyword evidence="1 8" id="KW-0813">Transport</keyword>
<comment type="subcellular location">
    <subcellularLocation>
        <location evidence="8">Cell membrane</location>
        <topology evidence="8">Multi-pass membrane protein</topology>
    </subcellularLocation>
</comment>
<organism evidence="9 10">
    <name type="scientific">Bacillus spongiae</name>
    <dbReference type="NCBI Taxonomy" id="2683610"/>
    <lineage>
        <taxon>Bacteria</taxon>
        <taxon>Bacillati</taxon>
        <taxon>Bacillota</taxon>
        <taxon>Bacilli</taxon>
        <taxon>Bacillales</taxon>
        <taxon>Bacillaceae</taxon>
        <taxon>Bacillus</taxon>
    </lineage>
</organism>
<evidence type="ECO:0000256" key="4">
    <source>
        <dbReference type="ARBA" id="ARBA00022989"/>
    </source>
</evidence>
<sequence length="184" mass="19410">MAAYFAELITLIIMAFALGMDAFSIGVGMGMFQLRLRQIVYIGITVGMFHVVMPLGGILAGQFLSSTFGTLASFVGGALLMLLGLQMFWASFQEADESVITPVGGGVFIFALSVSLDSFSVGLTLGIYGARVVLAIMCFGIIATMLTWSGLLIGQKVGGWLGRYSEALGGMILFFFGVKLLCGG</sequence>
<comment type="caution">
    <text evidence="9">The sequence shown here is derived from an EMBL/GenBank/DDBJ whole genome shotgun (WGS) entry which is preliminary data.</text>
</comment>
<dbReference type="PANTHER" id="PTHR35529">
    <property type="entry name" value="MANGANESE EFFLUX PUMP MNTP-RELATED"/>
    <property type="match status" value="1"/>
</dbReference>
<dbReference type="InterPro" id="IPR003810">
    <property type="entry name" value="Mntp/YtaF"/>
</dbReference>
<evidence type="ECO:0000256" key="7">
    <source>
        <dbReference type="ARBA" id="ARBA00023211"/>
    </source>
</evidence>
<evidence type="ECO:0000313" key="10">
    <source>
        <dbReference type="Proteomes" id="UP001312865"/>
    </source>
</evidence>
<feature type="transmembrane region" description="Helical" evidence="8">
    <location>
        <begin position="39"/>
        <end position="64"/>
    </location>
</feature>
<evidence type="ECO:0000256" key="5">
    <source>
        <dbReference type="ARBA" id="ARBA00023065"/>
    </source>
</evidence>
<keyword evidence="3 8" id="KW-0812">Transmembrane</keyword>
<dbReference type="RefSeq" id="WP_336588518.1">
    <property type="nucleotide sequence ID" value="NZ_JBBAXC010000019.1"/>
</dbReference>
<evidence type="ECO:0000256" key="8">
    <source>
        <dbReference type="HAMAP-Rule" id="MF_01521"/>
    </source>
</evidence>
<accession>A0ABU8HIA4</accession>
<feature type="transmembrane region" description="Helical" evidence="8">
    <location>
        <begin position="6"/>
        <end position="27"/>
    </location>
</feature>
<feature type="transmembrane region" description="Helical" evidence="8">
    <location>
        <begin position="99"/>
        <end position="116"/>
    </location>
</feature>
<keyword evidence="10" id="KW-1185">Reference proteome</keyword>
<dbReference type="HAMAP" id="MF_01521">
    <property type="entry name" value="MntP_pump"/>
    <property type="match status" value="1"/>
</dbReference>
<dbReference type="EMBL" id="JBBAXC010000019">
    <property type="protein sequence ID" value="MEI5909075.1"/>
    <property type="molecule type" value="Genomic_DNA"/>
</dbReference>
<feature type="transmembrane region" description="Helical" evidence="8">
    <location>
        <begin position="164"/>
        <end position="181"/>
    </location>
</feature>
<protein>
    <recommendedName>
        <fullName evidence="8">Putative manganese efflux pump MntP</fullName>
    </recommendedName>
</protein>
<evidence type="ECO:0000256" key="6">
    <source>
        <dbReference type="ARBA" id="ARBA00023136"/>
    </source>
</evidence>
<feature type="transmembrane region" description="Helical" evidence="8">
    <location>
        <begin position="128"/>
        <end position="152"/>
    </location>
</feature>
<keyword evidence="6 8" id="KW-0472">Membrane</keyword>
<name>A0ABU8HIA4_9BACI</name>
<dbReference type="PANTHER" id="PTHR35529:SF1">
    <property type="entry name" value="MANGANESE EFFLUX PUMP MNTP-RELATED"/>
    <property type="match status" value="1"/>
</dbReference>
<dbReference type="Pfam" id="PF02659">
    <property type="entry name" value="Mntp"/>
    <property type="match status" value="1"/>
</dbReference>
<evidence type="ECO:0000256" key="3">
    <source>
        <dbReference type="ARBA" id="ARBA00022692"/>
    </source>
</evidence>
<evidence type="ECO:0000256" key="2">
    <source>
        <dbReference type="ARBA" id="ARBA00022475"/>
    </source>
</evidence>
<evidence type="ECO:0000256" key="1">
    <source>
        <dbReference type="ARBA" id="ARBA00022448"/>
    </source>
</evidence>
<dbReference type="InterPro" id="IPR022929">
    <property type="entry name" value="Put_MntP"/>
</dbReference>
<keyword evidence="5 8" id="KW-0406">Ion transport</keyword>
<evidence type="ECO:0000313" key="9">
    <source>
        <dbReference type="EMBL" id="MEI5909075.1"/>
    </source>
</evidence>